<dbReference type="AlphaFoldDB" id="A0A6A6VBS9"/>
<feature type="compositionally biased region" description="Basic and acidic residues" evidence="1">
    <location>
        <begin position="21"/>
        <end position="33"/>
    </location>
</feature>
<evidence type="ECO:0000313" key="3">
    <source>
        <dbReference type="Proteomes" id="UP000799440"/>
    </source>
</evidence>
<feature type="compositionally biased region" description="Basic and acidic residues" evidence="1">
    <location>
        <begin position="65"/>
        <end position="76"/>
    </location>
</feature>
<keyword evidence="3" id="KW-1185">Reference proteome</keyword>
<accession>A0A6A6VBS9</accession>
<name>A0A6A6VBS9_9PLEO</name>
<dbReference type="Proteomes" id="UP000799440">
    <property type="component" value="Unassembled WGS sequence"/>
</dbReference>
<evidence type="ECO:0000256" key="1">
    <source>
        <dbReference type="SAM" id="MobiDB-lite"/>
    </source>
</evidence>
<feature type="compositionally biased region" description="Basic residues" evidence="1">
    <location>
        <begin position="143"/>
        <end position="152"/>
    </location>
</feature>
<feature type="compositionally biased region" description="Low complexity" evidence="1">
    <location>
        <begin position="154"/>
        <end position="168"/>
    </location>
</feature>
<dbReference type="EMBL" id="MU006573">
    <property type="protein sequence ID" value="KAF2747366.1"/>
    <property type="molecule type" value="Genomic_DNA"/>
</dbReference>
<feature type="compositionally biased region" description="Basic residues" evidence="1">
    <location>
        <begin position="37"/>
        <end position="47"/>
    </location>
</feature>
<feature type="region of interest" description="Disordered" evidence="1">
    <location>
        <begin position="1"/>
        <end position="198"/>
    </location>
</feature>
<sequence length="288" mass="32066">MAPRRSERVAQRAKTALSKRQNLERKSEADKVLTRPVKSKVDKRKGKKAELKITLARFPNLVPNKPKEKENNDKGVESGVRAGPRQRKTGGGRAVSTLKAASNAKEKEVQSAEESGSESDMEDEESDYDEDEQAEETADHTKKVASKTRAQQRKSTQTTKKPNQPKKSTVTRTNKSTAPAKETKSIKGQAAKEAAQTRKQAASAAKAAAVNAKQEVKKAAKERFDAALKQVRDFTGPIRSDADRKRPIIFRGVHKDRRRRVISNGDPYYDNTLGLMAQWWARDTFPQG</sequence>
<reference evidence="2" key="1">
    <citation type="journal article" date="2020" name="Stud. Mycol.">
        <title>101 Dothideomycetes genomes: a test case for predicting lifestyles and emergence of pathogens.</title>
        <authorList>
            <person name="Haridas S."/>
            <person name="Albert R."/>
            <person name="Binder M."/>
            <person name="Bloem J."/>
            <person name="Labutti K."/>
            <person name="Salamov A."/>
            <person name="Andreopoulos B."/>
            <person name="Baker S."/>
            <person name="Barry K."/>
            <person name="Bills G."/>
            <person name="Bluhm B."/>
            <person name="Cannon C."/>
            <person name="Castanera R."/>
            <person name="Culley D."/>
            <person name="Daum C."/>
            <person name="Ezra D."/>
            <person name="Gonzalez J."/>
            <person name="Henrissat B."/>
            <person name="Kuo A."/>
            <person name="Liang C."/>
            <person name="Lipzen A."/>
            <person name="Lutzoni F."/>
            <person name="Magnuson J."/>
            <person name="Mondo S."/>
            <person name="Nolan M."/>
            <person name="Ohm R."/>
            <person name="Pangilinan J."/>
            <person name="Park H.-J."/>
            <person name="Ramirez L."/>
            <person name="Alfaro M."/>
            <person name="Sun H."/>
            <person name="Tritt A."/>
            <person name="Yoshinaga Y."/>
            <person name="Zwiers L.-H."/>
            <person name="Turgeon B."/>
            <person name="Goodwin S."/>
            <person name="Spatafora J."/>
            <person name="Crous P."/>
            <person name="Grigoriev I."/>
        </authorList>
    </citation>
    <scope>NUCLEOTIDE SEQUENCE</scope>
    <source>
        <strain evidence="2">CBS 119925</strain>
    </source>
</reference>
<protein>
    <submittedName>
        <fullName evidence="2">Uncharacterized protein</fullName>
    </submittedName>
</protein>
<organism evidence="2 3">
    <name type="scientific">Sporormia fimetaria CBS 119925</name>
    <dbReference type="NCBI Taxonomy" id="1340428"/>
    <lineage>
        <taxon>Eukaryota</taxon>
        <taxon>Fungi</taxon>
        <taxon>Dikarya</taxon>
        <taxon>Ascomycota</taxon>
        <taxon>Pezizomycotina</taxon>
        <taxon>Dothideomycetes</taxon>
        <taxon>Pleosporomycetidae</taxon>
        <taxon>Pleosporales</taxon>
        <taxon>Sporormiaceae</taxon>
        <taxon>Sporormia</taxon>
    </lineage>
</organism>
<feature type="compositionally biased region" description="Acidic residues" evidence="1">
    <location>
        <begin position="115"/>
        <end position="136"/>
    </location>
</feature>
<feature type="compositionally biased region" description="Basic and acidic residues" evidence="1">
    <location>
        <begin position="1"/>
        <end position="10"/>
    </location>
</feature>
<evidence type="ECO:0000313" key="2">
    <source>
        <dbReference type="EMBL" id="KAF2747366.1"/>
    </source>
</evidence>
<proteinExistence type="predicted"/>
<gene>
    <name evidence="2" type="ORF">M011DRAFT_526365</name>
</gene>